<proteinExistence type="predicted"/>
<dbReference type="AlphaFoldDB" id="A0A077ZMR6"/>
<keyword evidence="3" id="KW-1185">Reference proteome</keyword>
<feature type="region of interest" description="Disordered" evidence="1">
    <location>
        <begin position="1"/>
        <end position="46"/>
    </location>
</feature>
<gene>
    <name evidence="2" type="ORF">TTRE_0000946301</name>
</gene>
<feature type="compositionally biased region" description="Polar residues" evidence="1">
    <location>
        <begin position="377"/>
        <end position="394"/>
    </location>
</feature>
<reference evidence="2" key="1">
    <citation type="submission" date="2014-01" db="EMBL/GenBank/DDBJ databases">
        <authorList>
            <person name="Aslett M."/>
        </authorList>
    </citation>
    <scope>NUCLEOTIDE SEQUENCE</scope>
</reference>
<feature type="region of interest" description="Disordered" evidence="1">
    <location>
        <begin position="377"/>
        <end position="400"/>
    </location>
</feature>
<sequence>MPAPRSSRSLRLSTGLGRVRRGRSTRVVRTVPSPRSSGRSTPEMSAEFDSHAVPLPNEAQTLVNQLSATLNSFLGQLREELVSLRVSPAPAAAATLSTFTDSQQTPAARSNLDRSYSAPAVMPSAEYTVPSETVPAEMKAPSKCLTDGTGSKCGAFTNKDRQASPDDWISHMNESSQTSFVTPASWLSEMAPAVHIVPFDGNPFKWGMFISSFKSFVHDVVGSNDQRLAILRQLLDMRRLYGNSSAVIAAYLRKLSNIEPVKVRCDLDVTAIHSIIAACLRKLSNIEPVKVRCDLDVERFYLEIHDVLNVLRARDRVVELKSAYTLHAVVLKLTYHLQRKWARRVFEIRPREPTIKDLEQWLEQIVLTNRMVEPTESSRSQSLTVRQRPSNPLSKSRRSHLNVTTVMSDVPCVLCQGDHLLSACPQFLSFTPNRRAEI</sequence>
<organism evidence="2 3">
    <name type="scientific">Trichuris trichiura</name>
    <name type="common">Whipworm</name>
    <name type="synonym">Trichocephalus trichiurus</name>
    <dbReference type="NCBI Taxonomy" id="36087"/>
    <lineage>
        <taxon>Eukaryota</taxon>
        <taxon>Metazoa</taxon>
        <taxon>Ecdysozoa</taxon>
        <taxon>Nematoda</taxon>
        <taxon>Enoplea</taxon>
        <taxon>Dorylaimia</taxon>
        <taxon>Trichinellida</taxon>
        <taxon>Trichuridae</taxon>
        <taxon>Trichuris</taxon>
    </lineage>
</organism>
<protein>
    <submittedName>
        <fullName evidence="2">Uncharacterized protein</fullName>
    </submittedName>
</protein>
<feature type="compositionally biased region" description="Low complexity" evidence="1">
    <location>
        <begin position="27"/>
        <end position="42"/>
    </location>
</feature>
<dbReference type="Proteomes" id="UP000030665">
    <property type="component" value="Unassembled WGS sequence"/>
</dbReference>
<evidence type="ECO:0000256" key="1">
    <source>
        <dbReference type="SAM" id="MobiDB-lite"/>
    </source>
</evidence>
<dbReference type="OrthoDB" id="5941574at2759"/>
<feature type="non-terminal residue" evidence="2">
    <location>
        <position position="438"/>
    </location>
</feature>
<reference evidence="2" key="2">
    <citation type="submission" date="2014-03" db="EMBL/GenBank/DDBJ databases">
        <title>The whipworm genome and dual-species transcriptomics of an intimate host-pathogen interaction.</title>
        <authorList>
            <person name="Foth B.J."/>
            <person name="Tsai I.J."/>
            <person name="Reid A.J."/>
            <person name="Bancroft A.J."/>
            <person name="Nichol S."/>
            <person name="Tracey A."/>
            <person name="Holroyd N."/>
            <person name="Cotton J.A."/>
            <person name="Stanley E.J."/>
            <person name="Zarowiecki M."/>
            <person name="Liu J.Z."/>
            <person name="Huckvale T."/>
            <person name="Cooper P.J."/>
            <person name="Grencis R.K."/>
            <person name="Berriman M."/>
        </authorList>
    </citation>
    <scope>NUCLEOTIDE SEQUENCE [LARGE SCALE GENOMIC DNA]</scope>
</reference>
<feature type="compositionally biased region" description="Low complexity" evidence="1">
    <location>
        <begin position="1"/>
        <end position="17"/>
    </location>
</feature>
<evidence type="ECO:0000313" key="3">
    <source>
        <dbReference type="Proteomes" id="UP000030665"/>
    </source>
</evidence>
<evidence type="ECO:0000313" key="2">
    <source>
        <dbReference type="EMBL" id="CDW61044.1"/>
    </source>
</evidence>
<accession>A0A077ZMR6</accession>
<dbReference type="EMBL" id="HG807745">
    <property type="protein sequence ID" value="CDW61044.1"/>
    <property type="molecule type" value="Genomic_DNA"/>
</dbReference>
<name>A0A077ZMR6_TRITR</name>
<dbReference type="PANTHER" id="PTHR47331">
    <property type="entry name" value="PHD-TYPE DOMAIN-CONTAINING PROTEIN"/>
    <property type="match status" value="1"/>
</dbReference>